<evidence type="ECO:0000256" key="3">
    <source>
        <dbReference type="ARBA" id="ARBA00022692"/>
    </source>
</evidence>
<evidence type="ECO:0000313" key="9">
    <source>
        <dbReference type="EMBL" id="OGL88503.1"/>
    </source>
</evidence>
<feature type="transmembrane region" description="Helical" evidence="6">
    <location>
        <begin position="375"/>
        <end position="392"/>
    </location>
</feature>
<dbReference type="STRING" id="1802410.A3H75_02600"/>
<keyword evidence="2" id="KW-1003">Cell membrane</keyword>
<dbReference type="AlphaFoldDB" id="A0A1F7VDI6"/>
<evidence type="ECO:0000313" key="10">
    <source>
        <dbReference type="Proteomes" id="UP000176678"/>
    </source>
</evidence>
<feature type="transmembrane region" description="Helical" evidence="6">
    <location>
        <begin position="278"/>
        <end position="302"/>
    </location>
</feature>
<keyword evidence="3 6" id="KW-0812">Transmembrane</keyword>
<feature type="transmembrane region" description="Helical" evidence="6">
    <location>
        <begin position="41"/>
        <end position="63"/>
    </location>
</feature>
<reference evidence="9 10" key="1">
    <citation type="journal article" date="2016" name="Nat. Commun.">
        <title>Thousands of microbial genomes shed light on interconnected biogeochemical processes in an aquifer system.</title>
        <authorList>
            <person name="Anantharaman K."/>
            <person name="Brown C.T."/>
            <person name="Hug L.A."/>
            <person name="Sharon I."/>
            <person name="Castelle C.J."/>
            <person name="Probst A.J."/>
            <person name="Thomas B.C."/>
            <person name="Singh A."/>
            <person name="Wilkins M.J."/>
            <person name="Karaoz U."/>
            <person name="Brodie E.L."/>
            <person name="Williams K.H."/>
            <person name="Hubbard S.S."/>
            <person name="Banfield J.F."/>
        </authorList>
    </citation>
    <scope>NUCLEOTIDE SEQUENCE [LARGE SCALE GENOMIC DNA]</scope>
</reference>
<feature type="domain" description="DUF4131" evidence="8">
    <location>
        <begin position="46"/>
        <end position="164"/>
    </location>
</feature>
<accession>A0A1F7VDI6</accession>
<sequence length="523" mass="56795">MLFADSPSKRFMVYGACFLAGVAIGSLALDERRGFSAIGGPAFGGVVFVLLLCILIPPLVVFWRPRTIRTVLYCAIAVVLGAGRVNAAFPVISENHIAAQAGEVVSFAGWVAVEPDEREDHTRLTVESEAPYRGRVLVKTDRYPVMPYGTPVEVTCELERPEGIRLDSIVRGLRSLGPSGTPRGAGLQNDRFRYDRYLRRDDIYVICKNATVRARMAEPRGSRAIAALLGVKHKMQKTIGENLPEPHASFLGGLLYGARSTIPAELQESFRRTGTSHIIAISGYNITIVTSMVMLALMAVLIPRKKAFWMAVAAIAGFVIMVGAQASVVRAGAMGMLGLTAQQVGRLARPLPLIVAAAVGMVLVNPFVLLFDAGFQLSFLAVIGLTYLAPDLERFFEWLPKRLGQVIAETTGAIVLTLPLMMYHFERVSVVAPVANTAILLAIPWIMLGGFAAVIGAWIAPIIGQILFGLTYVLLSYVIKIVELFARLPFASVEARVSWWLMLLVYGVLLIVLVSSRAKSRGS</sequence>
<evidence type="ECO:0000256" key="2">
    <source>
        <dbReference type="ARBA" id="ARBA00022475"/>
    </source>
</evidence>
<feature type="domain" description="ComEC/Rec2-related protein" evidence="7">
    <location>
        <begin position="254"/>
        <end position="514"/>
    </location>
</feature>
<dbReference type="InterPro" id="IPR025405">
    <property type="entry name" value="DUF4131"/>
</dbReference>
<evidence type="ECO:0000256" key="6">
    <source>
        <dbReference type="SAM" id="Phobius"/>
    </source>
</evidence>
<feature type="transmembrane region" description="Helical" evidence="6">
    <location>
        <begin position="308"/>
        <end position="329"/>
    </location>
</feature>
<evidence type="ECO:0000256" key="5">
    <source>
        <dbReference type="ARBA" id="ARBA00023136"/>
    </source>
</evidence>
<dbReference type="NCBIfam" id="TIGR00360">
    <property type="entry name" value="ComEC_N-term"/>
    <property type="match status" value="1"/>
</dbReference>
<name>A0A1F7VDI6_9BACT</name>
<dbReference type="PANTHER" id="PTHR30619">
    <property type="entry name" value="DNA INTERNALIZATION/COMPETENCE PROTEIN COMEC/REC2"/>
    <property type="match status" value="1"/>
</dbReference>
<feature type="transmembrane region" description="Helical" evidence="6">
    <location>
        <begin position="437"/>
        <end position="459"/>
    </location>
</feature>
<comment type="caution">
    <text evidence="9">The sequence shown here is derived from an EMBL/GenBank/DDBJ whole genome shotgun (WGS) entry which is preliminary data.</text>
</comment>
<organism evidence="9 10">
    <name type="scientific">Candidatus Uhrbacteria bacterium RIFCSPLOWO2_02_FULL_51_9</name>
    <dbReference type="NCBI Taxonomy" id="1802410"/>
    <lineage>
        <taxon>Bacteria</taxon>
        <taxon>Candidatus Uhriibacteriota</taxon>
    </lineage>
</organism>
<evidence type="ECO:0008006" key="11">
    <source>
        <dbReference type="Google" id="ProtNLM"/>
    </source>
</evidence>
<dbReference type="Pfam" id="PF13567">
    <property type="entry name" value="DUF4131"/>
    <property type="match status" value="1"/>
</dbReference>
<feature type="transmembrane region" description="Helical" evidence="6">
    <location>
        <begin position="404"/>
        <end position="425"/>
    </location>
</feature>
<feature type="transmembrane region" description="Helical" evidence="6">
    <location>
        <begin position="497"/>
        <end position="515"/>
    </location>
</feature>
<protein>
    <recommendedName>
        <fullName evidence="11">ComEC/Rec2-related protein domain-containing protein</fullName>
    </recommendedName>
</protein>
<keyword evidence="4 6" id="KW-1133">Transmembrane helix</keyword>
<feature type="transmembrane region" description="Helical" evidence="6">
    <location>
        <begin position="350"/>
        <end position="369"/>
    </location>
</feature>
<dbReference type="PANTHER" id="PTHR30619:SF7">
    <property type="entry name" value="BETA-LACTAMASE DOMAIN PROTEIN"/>
    <property type="match status" value="1"/>
</dbReference>
<gene>
    <name evidence="9" type="ORF">A3H75_02600</name>
</gene>
<dbReference type="Pfam" id="PF03772">
    <property type="entry name" value="Competence"/>
    <property type="match status" value="1"/>
</dbReference>
<feature type="transmembrane region" description="Helical" evidence="6">
    <location>
        <begin position="466"/>
        <end position="485"/>
    </location>
</feature>
<proteinExistence type="predicted"/>
<dbReference type="InterPro" id="IPR052159">
    <property type="entry name" value="Competence_DNA_uptake"/>
</dbReference>
<dbReference type="EMBL" id="MGES01000043">
    <property type="protein sequence ID" value="OGL88503.1"/>
    <property type="molecule type" value="Genomic_DNA"/>
</dbReference>
<evidence type="ECO:0000256" key="1">
    <source>
        <dbReference type="ARBA" id="ARBA00004651"/>
    </source>
</evidence>
<evidence type="ECO:0000259" key="7">
    <source>
        <dbReference type="Pfam" id="PF03772"/>
    </source>
</evidence>
<comment type="subcellular location">
    <subcellularLocation>
        <location evidence="1">Cell membrane</location>
        <topology evidence="1">Multi-pass membrane protein</topology>
    </subcellularLocation>
</comment>
<keyword evidence="5 6" id="KW-0472">Membrane</keyword>
<evidence type="ECO:0000259" key="8">
    <source>
        <dbReference type="Pfam" id="PF13567"/>
    </source>
</evidence>
<feature type="transmembrane region" description="Helical" evidence="6">
    <location>
        <begin position="12"/>
        <end position="29"/>
    </location>
</feature>
<dbReference type="InterPro" id="IPR004477">
    <property type="entry name" value="ComEC_N"/>
</dbReference>
<dbReference type="GO" id="GO:0005886">
    <property type="term" value="C:plasma membrane"/>
    <property type="evidence" value="ECO:0007669"/>
    <property type="project" value="UniProtKB-SubCell"/>
</dbReference>
<evidence type="ECO:0000256" key="4">
    <source>
        <dbReference type="ARBA" id="ARBA00022989"/>
    </source>
</evidence>
<dbReference type="Proteomes" id="UP000176678">
    <property type="component" value="Unassembled WGS sequence"/>
</dbReference>